<dbReference type="Gene3D" id="3.40.190.150">
    <property type="entry name" value="Bordetella uptake gene, domain 1"/>
    <property type="match status" value="1"/>
</dbReference>
<reference evidence="4" key="1">
    <citation type="submission" date="2017-06" db="EMBL/GenBank/DDBJ databases">
        <title>Herbaspirillum phytohormonus sp. nov., isolated from the root nodule of Robinia pseudoacacia in lead-zinc mine.</title>
        <authorList>
            <person name="Fan M."/>
            <person name="Lin Y."/>
        </authorList>
    </citation>
    <scope>NUCLEOTIDE SEQUENCE [LARGE SCALE GENOMIC DNA]</scope>
    <source>
        <strain evidence="4">SC-089</strain>
    </source>
</reference>
<dbReference type="PIRSF" id="PIRSF017082">
    <property type="entry name" value="YflP"/>
    <property type="match status" value="1"/>
</dbReference>
<evidence type="ECO:0008006" key="5">
    <source>
        <dbReference type="Google" id="ProtNLM"/>
    </source>
</evidence>
<dbReference type="Gene3D" id="3.40.190.10">
    <property type="entry name" value="Periplasmic binding protein-like II"/>
    <property type="match status" value="1"/>
</dbReference>
<evidence type="ECO:0000313" key="3">
    <source>
        <dbReference type="EMBL" id="OWT63524.1"/>
    </source>
</evidence>
<organism evidence="3 4">
    <name type="scientific">Candidimonas nitroreducens</name>
    <dbReference type="NCBI Taxonomy" id="683354"/>
    <lineage>
        <taxon>Bacteria</taxon>
        <taxon>Pseudomonadati</taxon>
        <taxon>Pseudomonadota</taxon>
        <taxon>Betaproteobacteria</taxon>
        <taxon>Burkholderiales</taxon>
        <taxon>Alcaligenaceae</taxon>
        <taxon>Candidimonas</taxon>
    </lineage>
</organism>
<name>A0A225MQI5_9BURK</name>
<dbReference type="AlphaFoldDB" id="A0A225MQI5"/>
<sequence>MKMKELAHTLLLSAALACIVPASAIAAANDPSGPINMIVPFSAGGSTDLLARIIGKGMADDLGTSVIVENKPGAEGFIGARALKQAKPDGSTLMLVTTSVYAINPAIFSKIPYDSHRDFVTIGMVASSPNVFLVNSQSKYHSLQDVIRKARSAPGTINYATGATMHLLNAKWLEALSGTKMVSVPYKGSAAAYPDLVAGRVDFMVDQPLSSMPFIKQGKLRAIAVTSEKRWPQMPDVPTVAEQGYPTFSTTSWWAVLAPAGTPQKEVERLNAALRTSLAKPDIQKKIHQLGADISEMTLAQSQQFAAQELKKWQSINKIAGVKIN</sequence>
<feature type="chain" id="PRO_5012601280" description="ABC transporter substrate-binding protein" evidence="2">
    <location>
        <begin position="27"/>
        <end position="325"/>
    </location>
</feature>
<keyword evidence="2" id="KW-0732">Signal</keyword>
<dbReference type="EMBL" id="NJIH01000003">
    <property type="protein sequence ID" value="OWT63524.1"/>
    <property type="molecule type" value="Genomic_DNA"/>
</dbReference>
<protein>
    <recommendedName>
        <fullName evidence="5">ABC transporter substrate-binding protein</fullName>
    </recommendedName>
</protein>
<comment type="caution">
    <text evidence="3">The sequence shown here is derived from an EMBL/GenBank/DDBJ whole genome shotgun (WGS) entry which is preliminary data.</text>
</comment>
<evidence type="ECO:0000256" key="2">
    <source>
        <dbReference type="SAM" id="SignalP"/>
    </source>
</evidence>
<evidence type="ECO:0000313" key="4">
    <source>
        <dbReference type="Proteomes" id="UP000214603"/>
    </source>
</evidence>
<keyword evidence="4" id="KW-1185">Reference proteome</keyword>
<gene>
    <name evidence="3" type="ORF">CEY11_04115</name>
</gene>
<feature type="signal peptide" evidence="2">
    <location>
        <begin position="1"/>
        <end position="26"/>
    </location>
</feature>
<proteinExistence type="inferred from homology"/>
<dbReference type="CDD" id="cd07012">
    <property type="entry name" value="PBP2_Bug_TTT"/>
    <property type="match status" value="1"/>
</dbReference>
<dbReference type="InterPro" id="IPR042100">
    <property type="entry name" value="Bug_dom1"/>
</dbReference>
<accession>A0A225MQI5</accession>
<dbReference type="PANTHER" id="PTHR42928">
    <property type="entry name" value="TRICARBOXYLATE-BINDING PROTEIN"/>
    <property type="match status" value="1"/>
</dbReference>
<dbReference type="PROSITE" id="PS51257">
    <property type="entry name" value="PROKAR_LIPOPROTEIN"/>
    <property type="match status" value="1"/>
</dbReference>
<dbReference type="SUPFAM" id="SSF53850">
    <property type="entry name" value="Periplasmic binding protein-like II"/>
    <property type="match status" value="1"/>
</dbReference>
<evidence type="ECO:0000256" key="1">
    <source>
        <dbReference type="ARBA" id="ARBA00006987"/>
    </source>
</evidence>
<dbReference type="Pfam" id="PF03401">
    <property type="entry name" value="TctC"/>
    <property type="match status" value="1"/>
</dbReference>
<dbReference type="PANTHER" id="PTHR42928:SF5">
    <property type="entry name" value="BLR1237 PROTEIN"/>
    <property type="match status" value="1"/>
</dbReference>
<comment type="similarity">
    <text evidence="1">Belongs to the UPF0065 (bug) family.</text>
</comment>
<dbReference type="Proteomes" id="UP000214603">
    <property type="component" value="Unassembled WGS sequence"/>
</dbReference>
<dbReference type="RefSeq" id="WP_088602108.1">
    <property type="nucleotide sequence ID" value="NZ_NJIH01000003.1"/>
</dbReference>
<dbReference type="OrthoDB" id="8629357at2"/>
<dbReference type="InterPro" id="IPR005064">
    <property type="entry name" value="BUG"/>
</dbReference>